<accession>Q4JUK7</accession>
<evidence type="ECO:0000313" key="7">
    <source>
        <dbReference type="EMBL" id="CAI37500.1"/>
    </source>
</evidence>
<proteinExistence type="inferred from homology"/>
<name>Q4JUK7_CORJK</name>
<dbReference type="Proteomes" id="UP000000545">
    <property type="component" value="Chromosome"/>
</dbReference>
<dbReference type="RefSeq" id="WP_011273815.1">
    <property type="nucleotide sequence ID" value="NC_007164.1"/>
</dbReference>
<evidence type="ECO:0000256" key="1">
    <source>
        <dbReference type="ARBA" id="ARBA00005417"/>
    </source>
</evidence>
<dbReference type="PANTHER" id="PTHR42734">
    <property type="entry name" value="METAL TRANSPORT SYSTEM ATP-BINDING PROTEIN TM_0124-RELATED"/>
    <property type="match status" value="1"/>
</dbReference>
<comment type="similarity">
    <text evidence="1">Belongs to the ABC transporter superfamily.</text>
</comment>
<dbReference type="GO" id="GO:0016887">
    <property type="term" value="F:ATP hydrolysis activity"/>
    <property type="evidence" value="ECO:0007669"/>
    <property type="project" value="InterPro"/>
</dbReference>
<dbReference type="Pfam" id="PF00005">
    <property type="entry name" value="ABC_tran"/>
    <property type="match status" value="1"/>
</dbReference>
<organism evidence="7 8">
    <name type="scientific">Corynebacterium jeikeium (strain K411)</name>
    <dbReference type="NCBI Taxonomy" id="306537"/>
    <lineage>
        <taxon>Bacteria</taxon>
        <taxon>Bacillati</taxon>
        <taxon>Actinomycetota</taxon>
        <taxon>Actinomycetes</taxon>
        <taxon>Mycobacteriales</taxon>
        <taxon>Corynebacteriaceae</taxon>
        <taxon>Corynebacterium</taxon>
    </lineage>
</organism>
<feature type="region of interest" description="Disordered" evidence="5">
    <location>
        <begin position="287"/>
        <end position="320"/>
    </location>
</feature>
<sequence length="320" mass="35270">MLLAHFARILRHHGGVSENVTNLISTPATAQADEDDLIVNMRNVSVVRDGRAILAPMDWQVELDERWIIVGPNGAGKTTLMRLASAQMFPTTGTVKLIGEQVGKVDLRELRTAIGMSSSALAQRVPGDEKVADIVISAGYDVLGRWREDYDELDYERAIEILESVGAYHLAEQTWRTLSEGERKRVLIARALMNDPELLLLDEPGAGLDLGSREDLVALLSDLAADADSPAIVMITHHVEEIPPGFTHALLLDEGEVVAQGILEDVMTSENLTRTFHQPIEVKHEDGRWFARRSRQRRGSHRSNGAGGASGAGHRRQEDR</sequence>
<dbReference type="STRING" id="306537.jk1328"/>
<dbReference type="GO" id="GO:0005524">
    <property type="term" value="F:ATP binding"/>
    <property type="evidence" value="ECO:0007669"/>
    <property type="project" value="UniProtKB-KW"/>
</dbReference>
<dbReference type="AlphaFoldDB" id="Q4JUK7"/>
<evidence type="ECO:0000313" key="8">
    <source>
        <dbReference type="Proteomes" id="UP000000545"/>
    </source>
</evidence>
<dbReference type="EMBL" id="CR931997">
    <property type="protein sequence ID" value="CAI37500.1"/>
    <property type="molecule type" value="Genomic_DNA"/>
</dbReference>
<gene>
    <name evidence="7" type="ordered locus">jk1328</name>
</gene>
<dbReference type="SMART" id="SM00382">
    <property type="entry name" value="AAA"/>
    <property type="match status" value="1"/>
</dbReference>
<dbReference type="HOGENOM" id="CLU_000604_1_11_11"/>
<dbReference type="FunFam" id="3.40.50.300:FF:001031">
    <property type="entry name" value="Iron ABC transporter ATP-binding protein"/>
    <property type="match status" value="1"/>
</dbReference>
<dbReference type="SUPFAM" id="SSF52540">
    <property type="entry name" value="P-loop containing nucleoside triphosphate hydrolases"/>
    <property type="match status" value="1"/>
</dbReference>
<keyword evidence="3" id="KW-0547">Nucleotide-binding</keyword>
<reference evidence="7 8" key="1">
    <citation type="journal article" date="2005" name="J. Bacteriol.">
        <title>Complete genome sequence and analysis of the multiresistant nosocomial pathogen Corynebacterium jeikeium K411, a lipid-requiring bacterium of the human skin flora.</title>
        <authorList>
            <person name="Tauch A."/>
            <person name="Kaiser O."/>
            <person name="Hain T."/>
            <person name="Goesmann A."/>
            <person name="Weisshaar B."/>
            <person name="Albersmeier A."/>
            <person name="Bekel T."/>
            <person name="Bischoff N."/>
            <person name="Brune I."/>
            <person name="Chakraborty T."/>
            <person name="Kalinowski J."/>
            <person name="Meyer F."/>
            <person name="Rupp O."/>
            <person name="Schneiker S."/>
            <person name="Viehoever P."/>
            <person name="Puehler A."/>
        </authorList>
    </citation>
    <scope>NUCLEOTIDE SEQUENCE [LARGE SCALE GENOMIC DNA]</scope>
    <source>
        <strain evidence="7 8">K411</strain>
    </source>
</reference>
<evidence type="ECO:0000256" key="5">
    <source>
        <dbReference type="SAM" id="MobiDB-lite"/>
    </source>
</evidence>
<feature type="compositionally biased region" description="Basic residues" evidence="5">
    <location>
        <begin position="290"/>
        <end position="301"/>
    </location>
</feature>
<dbReference type="PANTHER" id="PTHR42734:SF5">
    <property type="entry name" value="IRON TRANSPORT SYSTEM ATP-BINDING PROTEIN HI_0361-RELATED"/>
    <property type="match status" value="1"/>
</dbReference>
<dbReference type="InterPro" id="IPR003439">
    <property type="entry name" value="ABC_transporter-like_ATP-bd"/>
</dbReference>
<keyword evidence="8" id="KW-1185">Reference proteome</keyword>
<dbReference type="InterPro" id="IPR050153">
    <property type="entry name" value="Metal_Ion_Import_ABC"/>
</dbReference>
<protein>
    <submittedName>
        <fullName evidence="7">Putative ABC transport system, ATP-binding protein</fullName>
    </submittedName>
</protein>
<dbReference type="PROSITE" id="PS50893">
    <property type="entry name" value="ABC_TRANSPORTER_2"/>
    <property type="match status" value="1"/>
</dbReference>
<dbReference type="KEGG" id="cjk:jk1328"/>
<dbReference type="Gene3D" id="3.40.50.300">
    <property type="entry name" value="P-loop containing nucleotide triphosphate hydrolases"/>
    <property type="match status" value="1"/>
</dbReference>
<keyword evidence="2" id="KW-0813">Transport</keyword>
<evidence type="ECO:0000256" key="2">
    <source>
        <dbReference type="ARBA" id="ARBA00022448"/>
    </source>
</evidence>
<keyword evidence="4 7" id="KW-0067">ATP-binding</keyword>
<evidence type="ECO:0000259" key="6">
    <source>
        <dbReference type="PROSITE" id="PS50893"/>
    </source>
</evidence>
<feature type="domain" description="ABC transporter" evidence="6">
    <location>
        <begin position="39"/>
        <end position="279"/>
    </location>
</feature>
<dbReference type="InterPro" id="IPR003593">
    <property type="entry name" value="AAA+_ATPase"/>
</dbReference>
<dbReference type="InterPro" id="IPR027417">
    <property type="entry name" value="P-loop_NTPase"/>
</dbReference>
<evidence type="ECO:0000256" key="4">
    <source>
        <dbReference type="ARBA" id="ARBA00022840"/>
    </source>
</evidence>
<evidence type="ECO:0000256" key="3">
    <source>
        <dbReference type="ARBA" id="ARBA00022741"/>
    </source>
</evidence>
<dbReference type="eggNOG" id="COG1119">
    <property type="taxonomic scope" value="Bacteria"/>
</dbReference>